<keyword evidence="5" id="KW-1185">Reference proteome</keyword>
<feature type="region of interest" description="Disordered" evidence="1">
    <location>
        <begin position="45"/>
        <end position="79"/>
    </location>
</feature>
<protein>
    <recommendedName>
        <fullName evidence="3">DUF5648 domain-containing protein</fullName>
    </recommendedName>
</protein>
<comment type="caution">
    <text evidence="4">The sequence shown here is derived from an EMBL/GenBank/DDBJ whole genome shotgun (WGS) entry which is preliminary data.</text>
</comment>
<evidence type="ECO:0000256" key="1">
    <source>
        <dbReference type="SAM" id="MobiDB-lite"/>
    </source>
</evidence>
<sequence>MKFSILALAVLTGCAAAAVLLDVGTYDGGVDVDVIGELKRAVKTVDPKGMGNGSPGQPGQPGQPGTSGTRKCPSRKQASPWIRRGSFPFSTTRIVGFFFSFNGYNTTAVFFLFNSRNSDYFYTTSTNERNNAIAHLGYQDKGTIGFIFIDQRCGGSPLYRLYDSRKKQHFYTASQSDRSSAKRNGWTDEGVMGYLFSP</sequence>
<dbReference type="Pfam" id="PF18885">
    <property type="entry name" value="DUF5648"/>
    <property type="match status" value="1"/>
</dbReference>
<dbReference type="EMBL" id="JABCKI010005780">
    <property type="protein sequence ID" value="KAG5638119.1"/>
    <property type="molecule type" value="Genomic_DNA"/>
</dbReference>
<dbReference type="Proteomes" id="UP000717328">
    <property type="component" value="Unassembled WGS sequence"/>
</dbReference>
<dbReference type="InterPro" id="IPR043708">
    <property type="entry name" value="DUF5648"/>
</dbReference>
<keyword evidence="2" id="KW-0732">Signal</keyword>
<evidence type="ECO:0000313" key="4">
    <source>
        <dbReference type="EMBL" id="KAG5638119.1"/>
    </source>
</evidence>
<proteinExistence type="predicted"/>
<feature type="domain" description="DUF5648" evidence="3">
    <location>
        <begin position="103"/>
        <end position="195"/>
    </location>
</feature>
<evidence type="ECO:0000313" key="5">
    <source>
        <dbReference type="Proteomes" id="UP000717328"/>
    </source>
</evidence>
<reference evidence="4" key="2">
    <citation type="submission" date="2021-10" db="EMBL/GenBank/DDBJ databases">
        <title>Phylogenomics reveals ancestral predisposition of the termite-cultivated fungus Termitomyces towards a domesticated lifestyle.</title>
        <authorList>
            <person name="Auxier B."/>
            <person name="Grum-Grzhimaylo A."/>
            <person name="Cardenas M.E."/>
            <person name="Lodge J.D."/>
            <person name="Laessoe T."/>
            <person name="Pedersen O."/>
            <person name="Smith M.E."/>
            <person name="Kuyper T.W."/>
            <person name="Franco-Molano E.A."/>
            <person name="Baroni T.J."/>
            <person name="Aanen D.K."/>
        </authorList>
    </citation>
    <scope>NUCLEOTIDE SEQUENCE</scope>
    <source>
        <strain evidence="4">D49</strain>
    </source>
</reference>
<dbReference type="OrthoDB" id="9971254at2759"/>
<accession>A0A9P7FW00</accession>
<name>A0A9P7FW00_9AGAR</name>
<evidence type="ECO:0000256" key="2">
    <source>
        <dbReference type="SAM" id="SignalP"/>
    </source>
</evidence>
<evidence type="ECO:0000259" key="3">
    <source>
        <dbReference type="Pfam" id="PF18885"/>
    </source>
</evidence>
<feature type="signal peptide" evidence="2">
    <location>
        <begin position="1"/>
        <end position="17"/>
    </location>
</feature>
<gene>
    <name evidence="4" type="ORF">H0H81_001722</name>
</gene>
<feature type="chain" id="PRO_5040196709" description="DUF5648 domain-containing protein" evidence="2">
    <location>
        <begin position="18"/>
        <end position="198"/>
    </location>
</feature>
<reference evidence="4" key="1">
    <citation type="submission" date="2021-02" db="EMBL/GenBank/DDBJ databases">
        <authorList>
            <person name="Nieuwenhuis M."/>
            <person name="Van De Peppel L.J.J."/>
        </authorList>
    </citation>
    <scope>NUCLEOTIDE SEQUENCE</scope>
    <source>
        <strain evidence="4">D49</strain>
    </source>
</reference>
<dbReference type="AlphaFoldDB" id="A0A9P7FW00"/>
<organism evidence="4 5">
    <name type="scientific">Sphagnurus paluster</name>
    <dbReference type="NCBI Taxonomy" id="117069"/>
    <lineage>
        <taxon>Eukaryota</taxon>
        <taxon>Fungi</taxon>
        <taxon>Dikarya</taxon>
        <taxon>Basidiomycota</taxon>
        <taxon>Agaricomycotina</taxon>
        <taxon>Agaricomycetes</taxon>
        <taxon>Agaricomycetidae</taxon>
        <taxon>Agaricales</taxon>
        <taxon>Tricholomatineae</taxon>
        <taxon>Lyophyllaceae</taxon>
        <taxon>Sphagnurus</taxon>
    </lineage>
</organism>